<feature type="domain" description="Nephrocystin 3-like N-terminal" evidence="2">
    <location>
        <begin position="304"/>
        <end position="438"/>
    </location>
</feature>
<evidence type="ECO:0000259" key="3">
    <source>
        <dbReference type="Pfam" id="PF25053"/>
    </source>
</evidence>
<accession>A0A1L7XDI0</accession>
<reference evidence="4 5" key="1">
    <citation type="submission" date="2016-03" db="EMBL/GenBank/DDBJ databases">
        <authorList>
            <person name="Ploux O."/>
        </authorList>
    </citation>
    <scope>NUCLEOTIDE SEQUENCE [LARGE SCALE GENOMIC DNA]</scope>
    <source>
        <strain evidence="4 5">UAMH 11012</strain>
    </source>
</reference>
<dbReference type="InterPro" id="IPR056693">
    <property type="entry name" value="DUF7791"/>
</dbReference>
<dbReference type="Pfam" id="PF24883">
    <property type="entry name" value="NPHP3_N"/>
    <property type="match status" value="1"/>
</dbReference>
<name>A0A1L7XDI0_9HELO</name>
<sequence length="1047" mass="118527">MDPLTALSLAGTVVQFVDFGTKLFSEIFQLYKMSGGTLKANDELKLVVGNLKCVVLKLQQSSDVILGAETRPLSEDDQRQEDSFRQICHEALQIAEEILERLRRLTIERTDGDGMMKRAGQSLSTAIRAAWSKDETRALLKRLSTFKDNLNSRLLFSIRKNLDESAIRASSRFDAIDTQTQQILISVLKVHNDLPQDIMSSVTKLLSRAQALNHNEHHITRQMITEMLNARSQSDTLAEITAKIEMLDVGHAEEQRLRLSVQKKLLESLRYPDMTSRYEDVLQAHPKTFEWIFADPSQKAIPWSDFPHWLQDEGGIYWISGKAGSGKSTLMKHIYDDPGTKVHLQQWGRYQEGIPRDKKLYSRSSDLDQQFASADPWSIQQLQDGFRRLVCQDQVSTKFCFLVDGLDEFEGDTLDLCAFFQEASRLNPENAKFCLSSRPWVQFQSNFEGCATLRLQDLTCDDIKLYVKEKFGQNAAFRKLELQDPDLVSTLTDEIVDKAEGVFLWVRVVVGQLLIGVSNRDSISQLWKCLRSFPGDLHPLYTTMLSQIDPIYLEWASKAFQIMRKSVQYGSDPFKRSSSHLEPGLFQETPTLVLRETGVRPLTVGSLHIALKDEDDFRDIGPIPDKAFSLVCEDTPIHLTARCAGLLEVSTVPGTALSQEDRVTYMHRTARDFVEEPRQFAEILSWADPKVWSPCVSMLKASVILLEAELRGEEDQTLECASIGGLYTEAHWNIKLGLPIHRGSWIVEIAHDVMVYAHYADDHTRTRGLQTSLLKRFMAWKSHWLPLPVIGSDFKDEFFLEQATVFCLSGYVRDVLSKADPSRSKTIAETLLHSLCSAAHLEWAEVPEFTAKMVRTLLELSWTPPLSASPGVYPKYSSEAYWPIVASSATGYFIAPSLIPHFVKSHVAVLNAFITVRIDPTRRGIQVPSDVKCFTKGLEGEILVQLLPYETHKEDISSGVIYRYCNAAVYRNVLQHRKDTLEKELKRKRELDSANDGSSDLSGQDIVELADGQSMPGTKRVKMYQHWNGACNCVSHDWCSCLILPTI</sequence>
<dbReference type="EMBL" id="FJOG01000022">
    <property type="protein sequence ID" value="CZR63072.1"/>
    <property type="molecule type" value="Genomic_DNA"/>
</dbReference>
<dbReference type="Proteomes" id="UP000184330">
    <property type="component" value="Unassembled WGS sequence"/>
</dbReference>
<dbReference type="Pfam" id="PF25053">
    <property type="entry name" value="DUF7791"/>
    <property type="match status" value="1"/>
</dbReference>
<gene>
    <name evidence="4" type="ORF">PAC_12969</name>
</gene>
<dbReference type="SUPFAM" id="SSF52540">
    <property type="entry name" value="P-loop containing nucleoside triphosphate hydrolases"/>
    <property type="match status" value="1"/>
</dbReference>
<organism evidence="4 5">
    <name type="scientific">Phialocephala subalpina</name>
    <dbReference type="NCBI Taxonomy" id="576137"/>
    <lineage>
        <taxon>Eukaryota</taxon>
        <taxon>Fungi</taxon>
        <taxon>Dikarya</taxon>
        <taxon>Ascomycota</taxon>
        <taxon>Pezizomycotina</taxon>
        <taxon>Leotiomycetes</taxon>
        <taxon>Helotiales</taxon>
        <taxon>Mollisiaceae</taxon>
        <taxon>Phialocephala</taxon>
        <taxon>Phialocephala fortinii species complex</taxon>
    </lineage>
</organism>
<evidence type="ECO:0000259" key="2">
    <source>
        <dbReference type="Pfam" id="PF24883"/>
    </source>
</evidence>
<evidence type="ECO:0000313" key="4">
    <source>
        <dbReference type="EMBL" id="CZR63072.1"/>
    </source>
</evidence>
<dbReference type="AlphaFoldDB" id="A0A1L7XDI0"/>
<dbReference type="PANTHER" id="PTHR10039:SF5">
    <property type="entry name" value="NACHT DOMAIN-CONTAINING PROTEIN"/>
    <property type="match status" value="1"/>
</dbReference>
<protein>
    <recommendedName>
        <fullName evidence="6">NACHT domain-containing protein</fullName>
    </recommendedName>
</protein>
<evidence type="ECO:0008006" key="6">
    <source>
        <dbReference type="Google" id="ProtNLM"/>
    </source>
</evidence>
<keyword evidence="5" id="KW-1185">Reference proteome</keyword>
<keyword evidence="1" id="KW-0677">Repeat</keyword>
<proteinExistence type="predicted"/>
<evidence type="ECO:0000256" key="1">
    <source>
        <dbReference type="ARBA" id="ARBA00022737"/>
    </source>
</evidence>
<dbReference type="PANTHER" id="PTHR10039">
    <property type="entry name" value="AMELOGENIN"/>
    <property type="match status" value="1"/>
</dbReference>
<dbReference type="OrthoDB" id="3561994at2759"/>
<evidence type="ECO:0000313" key="5">
    <source>
        <dbReference type="Proteomes" id="UP000184330"/>
    </source>
</evidence>
<dbReference type="InterPro" id="IPR056884">
    <property type="entry name" value="NPHP3-like_N"/>
</dbReference>
<feature type="domain" description="DUF7791" evidence="3">
    <location>
        <begin position="547"/>
        <end position="706"/>
    </location>
</feature>
<dbReference type="InterPro" id="IPR027417">
    <property type="entry name" value="P-loop_NTPase"/>
</dbReference>
<dbReference type="Gene3D" id="3.40.50.300">
    <property type="entry name" value="P-loop containing nucleotide triphosphate hydrolases"/>
    <property type="match status" value="1"/>
</dbReference>